<evidence type="ECO:0000256" key="3">
    <source>
        <dbReference type="ARBA" id="ARBA00022553"/>
    </source>
</evidence>
<gene>
    <name evidence="12" type="ORF">SAMN04488047_10617</name>
</gene>
<keyword evidence="10" id="KW-0472">Membrane</keyword>
<evidence type="ECO:0000256" key="6">
    <source>
        <dbReference type="ARBA" id="ARBA00022777"/>
    </source>
</evidence>
<evidence type="ECO:0000256" key="8">
    <source>
        <dbReference type="SAM" id="Coils"/>
    </source>
</evidence>
<accession>A0A1I5Q1N0</accession>
<evidence type="ECO:0000256" key="10">
    <source>
        <dbReference type="SAM" id="Phobius"/>
    </source>
</evidence>
<dbReference type="AlphaFoldDB" id="A0A1I5Q1N0"/>
<dbReference type="InterPro" id="IPR011102">
    <property type="entry name" value="Sig_transdc_His_kinase_HWE"/>
</dbReference>
<dbReference type="Proteomes" id="UP000199356">
    <property type="component" value="Unassembled WGS sequence"/>
</dbReference>
<keyword evidence="5" id="KW-0547">Nucleotide-binding</keyword>
<dbReference type="GO" id="GO:0005524">
    <property type="term" value="F:ATP binding"/>
    <property type="evidence" value="ECO:0007669"/>
    <property type="project" value="UniProtKB-KW"/>
</dbReference>
<dbReference type="PANTHER" id="PTHR41523:SF7">
    <property type="entry name" value="HISTIDINE KINASE"/>
    <property type="match status" value="1"/>
</dbReference>
<keyword evidence="10" id="KW-0812">Transmembrane</keyword>
<keyword evidence="3" id="KW-0597">Phosphoprotein</keyword>
<dbReference type="SMART" id="SM00911">
    <property type="entry name" value="HWE_HK"/>
    <property type="match status" value="1"/>
</dbReference>
<evidence type="ECO:0000256" key="2">
    <source>
        <dbReference type="ARBA" id="ARBA00012438"/>
    </source>
</evidence>
<dbReference type="SUPFAM" id="SSF55874">
    <property type="entry name" value="ATPase domain of HSP90 chaperone/DNA topoisomerase II/histidine kinase"/>
    <property type="match status" value="1"/>
</dbReference>
<dbReference type="Pfam" id="PF07536">
    <property type="entry name" value="HWE_HK"/>
    <property type="match status" value="1"/>
</dbReference>
<keyword evidence="13" id="KW-1185">Reference proteome</keyword>
<keyword evidence="6 12" id="KW-0418">Kinase</keyword>
<keyword evidence="4" id="KW-0808">Transferase</keyword>
<evidence type="ECO:0000259" key="11">
    <source>
        <dbReference type="SMART" id="SM00911"/>
    </source>
</evidence>
<dbReference type="GO" id="GO:0004673">
    <property type="term" value="F:protein histidine kinase activity"/>
    <property type="evidence" value="ECO:0007669"/>
    <property type="project" value="UniProtKB-EC"/>
</dbReference>
<feature type="transmembrane region" description="Helical" evidence="10">
    <location>
        <begin position="60"/>
        <end position="86"/>
    </location>
</feature>
<evidence type="ECO:0000256" key="1">
    <source>
        <dbReference type="ARBA" id="ARBA00000085"/>
    </source>
</evidence>
<feature type="coiled-coil region" evidence="8">
    <location>
        <begin position="124"/>
        <end position="169"/>
    </location>
</feature>
<dbReference type="RefSeq" id="WP_143096129.1">
    <property type="nucleotide sequence ID" value="NZ_FOXA01000006.1"/>
</dbReference>
<dbReference type="PANTHER" id="PTHR41523">
    <property type="entry name" value="TWO-COMPONENT SYSTEM SENSOR PROTEIN"/>
    <property type="match status" value="1"/>
</dbReference>
<comment type="catalytic activity">
    <reaction evidence="1">
        <text>ATP + protein L-histidine = ADP + protein N-phospho-L-histidine.</text>
        <dbReference type="EC" id="2.7.13.3"/>
    </reaction>
</comment>
<name>A0A1I5Q1N0_9RHOB</name>
<dbReference type="Pfam" id="PF25487">
    <property type="entry name" value="ETR1_N"/>
    <property type="match status" value="1"/>
</dbReference>
<dbReference type="OrthoDB" id="9816309at2"/>
<evidence type="ECO:0000256" key="5">
    <source>
        <dbReference type="ARBA" id="ARBA00022741"/>
    </source>
</evidence>
<keyword evidence="8" id="KW-0175">Coiled coil</keyword>
<evidence type="ECO:0000313" key="12">
    <source>
        <dbReference type="EMBL" id="SFP39881.1"/>
    </source>
</evidence>
<reference evidence="12 13" key="1">
    <citation type="submission" date="2016-10" db="EMBL/GenBank/DDBJ databases">
        <authorList>
            <person name="de Groot N.N."/>
        </authorList>
    </citation>
    <scope>NUCLEOTIDE SEQUENCE [LARGE SCALE GENOMIC DNA]</scope>
    <source>
        <strain evidence="12 13">DSM 19547</strain>
    </source>
</reference>
<keyword evidence="7" id="KW-0067">ATP-binding</keyword>
<keyword evidence="10" id="KW-1133">Transmembrane helix</keyword>
<organism evidence="12 13">
    <name type="scientific">Tranquillimonas alkanivorans</name>
    <dbReference type="NCBI Taxonomy" id="441119"/>
    <lineage>
        <taxon>Bacteria</taxon>
        <taxon>Pseudomonadati</taxon>
        <taxon>Pseudomonadota</taxon>
        <taxon>Alphaproteobacteria</taxon>
        <taxon>Rhodobacterales</taxon>
        <taxon>Roseobacteraceae</taxon>
        <taxon>Tranquillimonas</taxon>
    </lineage>
</organism>
<evidence type="ECO:0000313" key="13">
    <source>
        <dbReference type="Proteomes" id="UP000199356"/>
    </source>
</evidence>
<protein>
    <recommendedName>
        <fullName evidence="2">histidine kinase</fullName>
        <ecNumber evidence="2">2.7.13.3</ecNumber>
    </recommendedName>
</protein>
<evidence type="ECO:0000256" key="4">
    <source>
        <dbReference type="ARBA" id="ARBA00022679"/>
    </source>
</evidence>
<feature type="domain" description="Signal transduction histidine kinase HWE region" evidence="11">
    <location>
        <begin position="176"/>
        <end position="259"/>
    </location>
</feature>
<feature type="region of interest" description="Disordered" evidence="9">
    <location>
        <begin position="376"/>
        <end position="397"/>
    </location>
</feature>
<feature type="transmembrane region" description="Helical" evidence="10">
    <location>
        <begin position="92"/>
        <end position="112"/>
    </location>
</feature>
<sequence length="397" mass="43408">MQALLEYASYMPHGYCLFWQPWLVILYAGSDFLIFLSYSAIPIALLMFLRRRPDLRYRGLVALFAAFILLCGLTHLVSILTLWVPVYPLHGLVKLLTGMVSGITAVVLFTLIPRLVAIPSPRQLEEANARLRAEVAAHEETLEKLREAQRDLEHRVERRTAELSEANARLGIVTRETVHRGRNLLTIVSSLARQTARGATDIDAFLRTLMGRLEALSTATAAVIRDPSNTSAPLYKIVAEQLSPVLMTYGERVSIEGPPLDMATEAAQQLGLVIHELATNAQKFGALASDEGLVRISWSIDEPARPENLVFCWRESGVRSEKRPPVQASGGGFGTTLLLQAVPAMLSGFARRAATPDGLLYELTIPLSTVTPKVHVSDESTGPADIAFESHGGPAVA</sequence>
<dbReference type="EC" id="2.7.13.3" evidence="2"/>
<dbReference type="STRING" id="441119.SAMN04488047_10617"/>
<feature type="transmembrane region" description="Helical" evidence="10">
    <location>
        <begin position="20"/>
        <end position="48"/>
    </location>
</feature>
<proteinExistence type="predicted"/>
<dbReference type="InterPro" id="IPR036890">
    <property type="entry name" value="HATPase_C_sf"/>
</dbReference>
<evidence type="ECO:0000256" key="9">
    <source>
        <dbReference type="SAM" id="MobiDB-lite"/>
    </source>
</evidence>
<dbReference type="EMBL" id="FOXA01000006">
    <property type="protein sequence ID" value="SFP39881.1"/>
    <property type="molecule type" value="Genomic_DNA"/>
</dbReference>
<evidence type="ECO:0000256" key="7">
    <source>
        <dbReference type="ARBA" id="ARBA00022840"/>
    </source>
</evidence>
<dbReference type="Gene3D" id="3.30.565.10">
    <property type="entry name" value="Histidine kinase-like ATPase, C-terminal domain"/>
    <property type="match status" value="1"/>
</dbReference>
<dbReference type="InterPro" id="IPR058544">
    <property type="entry name" value="ETR1_N"/>
</dbReference>